<dbReference type="GO" id="GO:0008986">
    <property type="term" value="F:pyruvate, water dikinase activity"/>
    <property type="evidence" value="ECO:0007669"/>
    <property type="project" value="UniProtKB-EC"/>
</dbReference>
<dbReference type="UniPathway" id="UPA00138"/>
<dbReference type="GO" id="GO:0005524">
    <property type="term" value="F:ATP binding"/>
    <property type="evidence" value="ECO:0007669"/>
    <property type="project" value="UniProtKB-KW"/>
</dbReference>
<keyword evidence="8" id="KW-0479">Metal-binding</keyword>
<dbReference type="Gene3D" id="3.30.1490.20">
    <property type="entry name" value="ATP-grasp fold, A domain"/>
    <property type="match status" value="1"/>
</dbReference>
<dbReference type="EMBL" id="VIVK01000001">
    <property type="protein sequence ID" value="TWD84606.1"/>
    <property type="molecule type" value="Genomic_DNA"/>
</dbReference>
<dbReference type="Gene3D" id="3.30.470.20">
    <property type="entry name" value="ATP-grasp fold, B domain"/>
    <property type="match status" value="1"/>
</dbReference>
<dbReference type="EC" id="2.7.9.2" evidence="5"/>
<protein>
    <recommendedName>
        <fullName evidence="6">Phosphoenolpyruvate synthase</fullName>
        <ecNumber evidence="5">2.7.9.2</ecNumber>
    </recommendedName>
    <alternativeName>
        <fullName evidence="13">Pyruvate, water dikinase</fullName>
    </alternativeName>
</protein>
<dbReference type="InterPro" id="IPR013815">
    <property type="entry name" value="ATP_grasp_subdomain_1"/>
</dbReference>
<dbReference type="AlphaFoldDB" id="A0A561C086"/>
<dbReference type="InterPro" id="IPR006319">
    <property type="entry name" value="PEP_synth"/>
</dbReference>
<evidence type="ECO:0000256" key="7">
    <source>
        <dbReference type="ARBA" id="ARBA00022679"/>
    </source>
</evidence>
<dbReference type="GO" id="GO:0006094">
    <property type="term" value="P:gluconeogenesis"/>
    <property type="evidence" value="ECO:0007669"/>
    <property type="project" value="UniProtKB-UniPathway"/>
</dbReference>
<evidence type="ECO:0000256" key="3">
    <source>
        <dbReference type="ARBA" id="ARBA00004742"/>
    </source>
</evidence>
<sequence length="320" mass="34459">MTGEKVVRLTGEVDPAQVGVKCAQLAELTGAGLRVPEGFAVTAAAYQEFVRSARLRPVIAQEIRRYRHGRDVQVVAAAIRTAFHDASVPDDLADAILEAYAGLGGEGTEVAVRCSPVVVDEGVRDEVFLHLHTGADVVGACRRCFASLFSAVAVAGRELDGVDHLAAVMPVTVERMVRSDLGASGTARGENTLVRIRAAWGLGDPPPERTDQYSVRAGTGQLLVKHHGSQRSKIVYADPRGTREVPTTRTERSALVLTDEEIRELAQWSVAADRYFHRPTELEWAKDGRTGALYVIEVRPGLRSAIAVGAPGDAVRKPVR</sequence>
<accession>A0A561C086</accession>
<evidence type="ECO:0000259" key="15">
    <source>
        <dbReference type="Pfam" id="PF01326"/>
    </source>
</evidence>
<dbReference type="RefSeq" id="WP_202880763.1">
    <property type="nucleotide sequence ID" value="NZ_VIVK01000001.1"/>
</dbReference>
<evidence type="ECO:0000256" key="11">
    <source>
        <dbReference type="ARBA" id="ARBA00022840"/>
    </source>
</evidence>
<evidence type="ECO:0000256" key="9">
    <source>
        <dbReference type="ARBA" id="ARBA00022741"/>
    </source>
</evidence>
<comment type="function">
    <text evidence="2">Catalyzes the phosphorylation of pyruvate to phosphoenolpyruvate.</text>
</comment>
<evidence type="ECO:0000256" key="5">
    <source>
        <dbReference type="ARBA" id="ARBA00011996"/>
    </source>
</evidence>
<keyword evidence="16" id="KW-0670">Pyruvate</keyword>
<evidence type="ECO:0000256" key="12">
    <source>
        <dbReference type="ARBA" id="ARBA00022842"/>
    </source>
</evidence>
<dbReference type="InterPro" id="IPR002192">
    <property type="entry name" value="PPDK_AMP/ATP-bd"/>
</dbReference>
<proteinExistence type="inferred from homology"/>
<keyword evidence="9" id="KW-0547">Nucleotide-binding</keyword>
<dbReference type="SUPFAM" id="SSF56059">
    <property type="entry name" value="Glutathione synthetase ATP-binding domain-like"/>
    <property type="match status" value="1"/>
</dbReference>
<evidence type="ECO:0000256" key="2">
    <source>
        <dbReference type="ARBA" id="ARBA00002988"/>
    </source>
</evidence>
<comment type="cofactor">
    <cofactor evidence="1">
        <name>Mg(2+)</name>
        <dbReference type="ChEBI" id="CHEBI:18420"/>
    </cofactor>
</comment>
<comment type="similarity">
    <text evidence="4">Belongs to the PEP-utilizing enzyme family.</text>
</comment>
<dbReference type="PANTHER" id="PTHR43030:SF1">
    <property type="entry name" value="PHOSPHOENOLPYRUVATE SYNTHASE"/>
    <property type="match status" value="1"/>
</dbReference>
<keyword evidence="12" id="KW-0460">Magnesium</keyword>
<comment type="caution">
    <text evidence="16">The sequence shown here is derived from an EMBL/GenBank/DDBJ whole genome shotgun (WGS) entry which is preliminary data.</text>
</comment>
<dbReference type="PANTHER" id="PTHR43030">
    <property type="entry name" value="PHOSPHOENOLPYRUVATE SYNTHASE"/>
    <property type="match status" value="1"/>
</dbReference>
<evidence type="ECO:0000313" key="16">
    <source>
        <dbReference type="EMBL" id="TWD84606.1"/>
    </source>
</evidence>
<evidence type="ECO:0000313" key="17">
    <source>
        <dbReference type="Proteomes" id="UP000318380"/>
    </source>
</evidence>
<keyword evidence="10 16" id="KW-0418">Kinase</keyword>
<evidence type="ECO:0000256" key="8">
    <source>
        <dbReference type="ARBA" id="ARBA00022723"/>
    </source>
</evidence>
<evidence type="ECO:0000256" key="10">
    <source>
        <dbReference type="ARBA" id="ARBA00022777"/>
    </source>
</evidence>
<keyword evidence="7" id="KW-0808">Transferase</keyword>
<comment type="pathway">
    <text evidence="3">Carbohydrate biosynthesis; gluconeogenesis.</text>
</comment>
<gene>
    <name evidence="16" type="ORF">FB561_5800</name>
</gene>
<keyword evidence="17" id="KW-1185">Reference proteome</keyword>
<evidence type="ECO:0000256" key="1">
    <source>
        <dbReference type="ARBA" id="ARBA00001946"/>
    </source>
</evidence>
<dbReference type="Pfam" id="PF01326">
    <property type="entry name" value="PPDK_N"/>
    <property type="match status" value="1"/>
</dbReference>
<keyword evidence="11" id="KW-0067">ATP-binding</keyword>
<reference evidence="16 17" key="1">
    <citation type="submission" date="2019-06" db="EMBL/GenBank/DDBJ databases">
        <title>Sequencing the genomes of 1000 actinobacteria strains.</title>
        <authorList>
            <person name="Klenk H.-P."/>
        </authorList>
    </citation>
    <scope>NUCLEOTIDE SEQUENCE [LARGE SCALE GENOMIC DNA]</scope>
    <source>
        <strain evidence="16 17">DSM 24683</strain>
    </source>
</reference>
<dbReference type="Proteomes" id="UP000318380">
    <property type="component" value="Unassembled WGS sequence"/>
</dbReference>
<evidence type="ECO:0000256" key="13">
    <source>
        <dbReference type="ARBA" id="ARBA00033470"/>
    </source>
</evidence>
<comment type="catalytic activity">
    <reaction evidence="14">
        <text>pyruvate + ATP + H2O = phosphoenolpyruvate + AMP + phosphate + 2 H(+)</text>
        <dbReference type="Rhea" id="RHEA:11364"/>
        <dbReference type="ChEBI" id="CHEBI:15361"/>
        <dbReference type="ChEBI" id="CHEBI:15377"/>
        <dbReference type="ChEBI" id="CHEBI:15378"/>
        <dbReference type="ChEBI" id="CHEBI:30616"/>
        <dbReference type="ChEBI" id="CHEBI:43474"/>
        <dbReference type="ChEBI" id="CHEBI:58702"/>
        <dbReference type="ChEBI" id="CHEBI:456215"/>
        <dbReference type="EC" id="2.7.9.2"/>
    </reaction>
</comment>
<dbReference type="GO" id="GO:0046872">
    <property type="term" value="F:metal ion binding"/>
    <property type="evidence" value="ECO:0007669"/>
    <property type="project" value="UniProtKB-KW"/>
</dbReference>
<evidence type="ECO:0000256" key="6">
    <source>
        <dbReference type="ARBA" id="ARBA00021623"/>
    </source>
</evidence>
<evidence type="ECO:0000256" key="4">
    <source>
        <dbReference type="ARBA" id="ARBA00007837"/>
    </source>
</evidence>
<name>A0A561C086_9ACTN</name>
<feature type="domain" description="Pyruvate phosphate dikinase AMP/ATP-binding" evidence="15">
    <location>
        <begin position="17"/>
        <end position="303"/>
    </location>
</feature>
<organism evidence="16 17">
    <name type="scientific">Kribbella amoyensis</name>
    <dbReference type="NCBI Taxonomy" id="996641"/>
    <lineage>
        <taxon>Bacteria</taxon>
        <taxon>Bacillati</taxon>
        <taxon>Actinomycetota</taxon>
        <taxon>Actinomycetes</taxon>
        <taxon>Propionibacteriales</taxon>
        <taxon>Kribbellaceae</taxon>
        <taxon>Kribbella</taxon>
    </lineage>
</organism>
<evidence type="ECO:0000256" key="14">
    <source>
        <dbReference type="ARBA" id="ARBA00047700"/>
    </source>
</evidence>